<dbReference type="Proteomes" id="UP000587760">
    <property type="component" value="Unassembled WGS sequence"/>
</dbReference>
<comment type="caution">
    <text evidence="1">The sequence shown here is derived from an EMBL/GenBank/DDBJ whole genome shotgun (WGS) entry which is preliminary data.</text>
</comment>
<protein>
    <submittedName>
        <fullName evidence="1">Uncharacterized protein</fullName>
    </submittedName>
</protein>
<accession>A0A841RJW7</accession>
<keyword evidence="2" id="KW-1185">Reference proteome</keyword>
<name>A0A841RJW7_9SPIO</name>
<dbReference type="EMBL" id="JACHGJ010000014">
    <property type="protein sequence ID" value="MBB6482582.1"/>
    <property type="molecule type" value="Genomic_DNA"/>
</dbReference>
<evidence type="ECO:0000313" key="2">
    <source>
        <dbReference type="Proteomes" id="UP000587760"/>
    </source>
</evidence>
<dbReference type="AlphaFoldDB" id="A0A841RJW7"/>
<proteinExistence type="predicted"/>
<reference evidence="1 2" key="1">
    <citation type="submission" date="2020-08" db="EMBL/GenBank/DDBJ databases">
        <title>Genomic Encyclopedia of Type Strains, Phase IV (KMG-IV): sequencing the most valuable type-strain genomes for metagenomic binning, comparative biology and taxonomic classification.</title>
        <authorList>
            <person name="Goeker M."/>
        </authorList>
    </citation>
    <scope>NUCLEOTIDE SEQUENCE [LARGE SCALE GENOMIC DNA]</scope>
    <source>
        <strain evidence="1 2">DSM 2461</strain>
    </source>
</reference>
<organism evidence="1 2">
    <name type="scientific">Spirochaeta isovalerica</name>
    <dbReference type="NCBI Taxonomy" id="150"/>
    <lineage>
        <taxon>Bacteria</taxon>
        <taxon>Pseudomonadati</taxon>
        <taxon>Spirochaetota</taxon>
        <taxon>Spirochaetia</taxon>
        <taxon>Spirochaetales</taxon>
        <taxon>Spirochaetaceae</taxon>
        <taxon>Spirochaeta</taxon>
    </lineage>
</organism>
<gene>
    <name evidence="1" type="ORF">HNR50_004283</name>
</gene>
<sequence>MSDFSDNNVLDSELESLLAPIGSTDDKPDFDDLFSDNKLSSPKAEEVSMLEDITSEEFHAVIDFECEPKPYFNNPNYYKFLLTGMGDISDKLHKTLQSYLRATDPKDKTVYRQRMIPLYWELIRKQVEVLSEDSEMPRRLLIRYGALLPNVISAEQRKMLSSIIFENRLDEPVHYVDEWFLFVGRGDVAPLATDEEFTYRKKSKDVSAIKQQLTKARGEKDSYIAAIRNLEIRQKSVEKSLMMKAQVVSRHERSRVYTGVRDPYNQSQRASLGEILSHVKELQNIDREIKERFDSLRRNGEKLKNLEQQAHSAGVGTSVDPRLASKEVDSIRQMAKMSVGRQGNHMPMLMKQFFFSNIKAIATRENIIDLLRQFENIDPGVFRRTFRQKTTRIVPHVIILPCFGDRGLCWEPFEKTNKSTSRGRIGIPMFPKDLKVAVLTALGDLRWQVAKEKAQHYWMQEGLTGHYYEWFDSKKLRGDVRLKFIQDYILWMTKESEGVQKLDKDVRGIFWRDMPFPLQLRESLRKRGFVYNELFKKDKNREMSDGY</sequence>
<evidence type="ECO:0000313" key="1">
    <source>
        <dbReference type="EMBL" id="MBB6482582.1"/>
    </source>
</evidence>
<dbReference type="RefSeq" id="WP_184748820.1">
    <property type="nucleotide sequence ID" value="NZ_JACHGJ010000014.1"/>
</dbReference>